<reference evidence="6 7" key="1">
    <citation type="submission" date="2021-07" db="EMBL/GenBank/DDBJ databases">
        <authorList>
            <person name="Imarazene B."/>
            <person name="Zahm M."/>
            <person name="Klopp C."/>
            <person name="Cabau C."/>
            <person name="Beille S."/>
            <person name="Jouanno E."/>
            <person name="Castinel A."/>
            <person name="Lluch J."/>
            <person name="Gil L."/>
            <person name="Kuchtly C."/>
            <person name="Lopez Roques C."/>
            <person name="Donnadieu C."/>
            <person name="Parrinello H."/>
            <person name="Journot L."/>
            <person name="Du K."/>
            <person name="Schartl M."/>
            <person name="Retaux S."/>
            <person name="Guiguen Y."/>
        </authorList>
    </citation>
    <scope>NUCLEOTIDE SEQUENCE [LARGE SCALE GENOMIC DNA]</scope>
    <source>
        <strain evidence="6">Pach_M1</strain>
        <tissue evidence="6">Testis</tissue>
    </source>
</reference>
<keyword evidence="3 5" id="KW-1133">Transmembrane helix</keyword>
<comment type="caution">
    <text evidence="6">The sequence shown here is derived from an EMBL/GenBank/DDBJ whole genome shotgun (WGS) entry which is preliminary data.</text>
</comment>
<evidence type="ECO:0000256" key="4">
    <source>
        <dbReference type="ARBA" id="ARBA00023136"/>
    </source>
</evidence>
<keyword evidence="4 5" id="KW-0472">Membrane</keyword>
<proteinExistence type="predicted"/>
<comment type="subcellular location">
    <subcellularLocation>
        <location evidence="1">Membrane</location>
        <topology evidence="1">Multi-pass membrane protein</topology>
    </subcellularLocation>
</comment>
<feature type="transmembrane region" description="Helical" evidence="5">
    <location>
        <begin position="89"/>
        <end position="109"/>
    </location>
</feature>
<evidence type="ECO:0000313" key="6">
    <source>
        <dbReference type="EMBL" id="KAG9275638.1"/>
    </source>
</evidence>
<organism evidence="6 7">
    <name type="scientific">Astyanax mexicanus</name>
    <name type="common">Blind cave fish</name>
    <name type="synonym">Astyanax fasciatus mexicanus</name>
    <dbReference type="NCBI Taxonomy" id="7994"/>
    <lineage>
        <taxon>Eukaryota</taxon>
        <taxon>Metazoa</taxon>
        <taxon>Chordata</taxon>
        <taxon>Craniata</taxon>
        <taxon>Vertebrata</taxon>
        <taxon>Euteleostomi</taxon>
        <taxon>Actinopterygii</taxon>
        <taxon>Neopterygii</taxon>
        <taxon>Teleostei</taxon>
        <taxon>Ostariophysi</taxon>
        <taxon>Characiformes</taxon>
        <taxon>Characoidei</taxon>
        <taxon>Acestrorhamphidae</taxon>
        <taxon>Acestrorhamphinae</taxon>
        <taxon>Astyanax</taxon>
    </lineage>
</organism>
<gene>
    <name evidence="6" type="ORF">AMEX_G10174</name>
</gene>
<dbReference type="InterPro" id="IPR007237">
    <property type="entry name" value="CD20-like"/>
</dbReference>
<dbReference type="Pfam" id="PF04103">
    <property type="entry name" value="CD20"/>
    <property type="match status" value="1"/>
</dbReference>
<evidence type="ECO:0000313" key="7">
    <source>
        <dbReference type="Proteomes" id="UP000752171"/>
    </source>
</evidence>
<accession>A0A8T2LTN2</accession>
<dbReference type="EMBL" id="JAICCE010000007">
    <property type="protein sequence ID" value="KAG9275638.1"/>
    <property type="molecule type" value="Genomic_DNA"/>
</dbReference>
<dbReference type="AlphaFoldDB" id="A0A8T2LTN2"/>
<feature type="transmembrane region" description="Helical" evidence="5">
    <location>
        <begin position="143"/>
        <end position="166"/>
    </location>
</feature>
<dbReference type="GO" id="GO:0016020">
    <property type="term" value="C:membrane"/>
    <property type="evidence" value="ECO:0007669"/>
    <property type="project" value="UniProtKB-SubCell"/>
</dbReference>
<evidence type="ECO:0000256" key="1">
    <source>
        <dbReference type="ARBA" id="ARBA00004141"/>
    </source>
</evidence>
<evidence type="ECO:0000256" key="5">
    <source>
        <dbReference type="SAM" id="Phobius"/>
    </source>
</evidence>
<feature type="transmembrane region" description="Helical" evidence="5">
    <location>
        <begin position="55"/>
        <end position="77"/>
    </location>
</feature>
<evidence type="ECO:0000256" key="3">
    <source>
        <dbReference type="ARBA" id="ARBA00022989"/>
    </source>
</evidence>
<sequence>MPATQSESTGTGPPRLYVLFRFYDPEVIAVLTILVGLFQVILAFPAYYLSIDVTFLYWCPICVGAMHVTGGSLAFVCERSPSKKMLKNCLYSTLCGLFLGFCAIILYGFSANSILSLETCTPQDLQRSSECPRDAFVDFFRHYVLLMGIYAVAAIFLQSFLSISAIKALRLN</sequence>
<dbReference type="Proteomes" id="UP000752171">
    <property type="component" value="Unassembled WGS sequence"/>
</dbReference>
<keyword evidence="2 5" id="KW-0812">Transmembrane</keyword>
<protein>
    <submittedName>
        <fullName evidence="6">Uncharacterized protein</fullName>
    </submittedName>
</protein>
<evidence type="ECO:0000256" key="2">
    <source>
        <dbReference type="ARBA" id="ARBA00022692"/>
    </source>
</evidence>
<feature type="transmembrane region" description="Helical" evidence="5">
    <location>
        <begin position="27"/>
        <end position="49"/>
    </location>
</feature>
<name>A0A8T2LTN2_ASTMX</name>